<evidence type="ECO:0000256" key="10">
    <source>
        <dbReference type="SAM" id="MobiDB-lite"/>
    </source>
</evidence>
<dbReference type="CDD" id="cd06195">
    <property type="entry name" value="FNR1"/>
    <property type="match status" value="1"/>
</dbReference>
<keyword evidence="5" id="KW-0547">Nucleotide-binding</keyword>
<dbReference type="PROSITE" id="PS51384">
    <property type="entry name" value="FAD_FR"/>
    <property type="match status" value="1"/>
</dbReference>
<feature type="region of interest" description="Disordered" evidence="10">
    <location>
        <begin position="1"/>
        <end position="27"/>
    </location>
</feature>
<dbReference type="PANTHER" id="PTHR47878:SF1">
    <property type="entry name" value="FLAVODOXIN_FERREDOXIN--NADP REDUCTASE"/>
    <property type="match status" value="1"/>
</dbReference>
<dbReference type="Gene3D" id="2.40.30.10">
    <property type="entry name" value="Translation factors"/>
    <property type="match status" value="1"/>
</dbReference>
<dbReference type="GO" id="GO:0034599">
    <property type="term" value="P:cellular response to oxidative stress"/>
    <property type="evidence" value="ECO:0007669"/>
    <property type="project" value="TreeGrafter"/>
</dbReference>
<evidence type="ECO:0000256" key="6">
    <source>
        <dbReference type="ARBA" id="ARBA00022827"/>
    </source>
</evidence>
<comment type="similarity">
    <text evidence="2">Belongs to the ferredoxin--NADP reductase type 1 family.</text>
</comment>
<dbReference type="InterPro" id="IPR039261">
    <property type="entry name" value="FNR_nucleotide-bd"/>
</dbReference>
<keyword evidence="7" id="KW-0521">NADP</keyword>
<gene>
    <name evidence="12" type="primary">fpr</name>
    <name evidence="12" type="ORF">IMCC3135_25765</name>
</gene>
<evidence type="ECO:0000256" key="4">
    <source>
        <dbReference type="ARBA" id="ARBA00022630"/>
    </source>
</evidence>
<keyword evidence="8 12" id="KW-0560">Oxidoreductase</keyword>
<dbReference type="InterPro" id="IPR008333">
    <property type="entry name" value="Cbr1-like_FAD-bd_dom"/>
</dbReference>
<dbReference type="GO" id="GO:0004324">
    <property type="term" value="F:ferredoxin-NADP+ reductase activity"/>
    <property type="evidence" value="ECO:0007669"/>
    <property type="project" value="UniProtKB-EC"/>
</dbReference>
<dbReference type="Pfam" id="PF00970">
    <property type="entry name" value="FAD_binding_6"/>
    <property type="match status" value="1"/>
</dbReference>
<evidence type="ECO:0000256" key="2">
    <source>
        <dbReference type="ARBA" id="ARBA00008312"/>
    </source>
</evidence>
<evidence type="ECO:0000256" key="5">
    <source>
        <dbReference type="ARBA" id="ARBA00022741"/>
    </source>
</evidence>
<organism evidence="12 13">
    <name type="scientific">Granulosicoccus antarcticus IMCC3135</name>
    <dbReference type="NCBI Taxonomy" id="1192854"/>
    <lineage>
        <taxon>Bacteria</taxon>
        <taxon>Pseudomonadati</taxon>
        <taxon>Pseudomonadota</taxon>
        <taxon>Gammaproteobacteria</taxon>
        <taxon>Chromatiales</taxon>
        <taxon>Granulosicoccaceae</taxon>
        <taxon>Granulosicoccus</taxon>
    </lineage>
</organism>
<dbReference type="InterPro" id="IPR017938">
    <property type="entry name" value="Riboflavin_synthase-like_b-brl"/>
</dbReference>
<dbReference type="RefSeq" id="WP_088920148.1">
    <property type="nucleotide sequence ID" value="NZ_CP018632.1"/>
</dbReference>
<sequence>MKPENPGASTAESSNEEAPVSSIPHGQRLSCTEEQEKVLSVHHWTDNYFSFRTTRDAGLRFQNGQFVMVGLEVDGKLLRRAYSIASANWEEELEFFSIKVDSGALTSRLQHIEVGDYVHVGRKPVGTLLLDDLTPGKTLWLLSTGTGMAPFLSVIKDPETYEQYQNVVLVHGVRHVHDLAYRDIISLELPEHEYLGECIKKQLIYAPVVSRDPFERSGRITTLFADGELERSVNLPTIDPEHDRFMLCGGPDMLKQLREFLDSRGFPVSPSRGEPGAYVFERAFVDR</sequence>
<evidence type="ECO:0000259" key="11">
    <source>
        <dbReference type="PROSITE" id="PS51384"/>
    </source>
</evidence>
<dbReference type="Gene3D" id="3.40.50.80">
    <property type="entry name" value="Nucleotide-binding domain of ferredoxin-NADP reductase (FNR) module"/>
    <property type="match status" value="1"/>
</dbReference>
<dbReference type="InterPro" id="IPR001433">
    <property type="entry name" value="OxRdtase_FAD/NAD-bd"/>
</dbReference>
<evidence type="ECO:0000256" key="8">
    <source>
        <dbReference type="ARBA" id="ARBA00023002"/>
    </source>
</evidence>
<name>A0A2Z2NZI9_9GAMM</name>
<dbReference type="SUPFAM" id="SSF63380">
    <property type="entry name" value="Riboflavin synthase domain-like"/>
    <property type="match status" value="1"/>
</dbReference>
<dbReference type="InterPro" id="IPR033892">
    <property type="entry name" value="FNR_bac"/>
</dbReference>
<protein>
    <recommendedName>
        <fullName evidence="3">ferredoxin--NADP(+) reductase</fullName>
        <ecNumber evidence="3">1.18.1.2</ecNumber>
    </recommendedName>
</protein>
<dbReference type="AlphaFoldDB" id="A0A2Z2NZI9"/>
<dbReference type="InterPro" id="IPR017927">
    <property type="entry name" value="FAD-bd_FR_type"/>
</dbReference>
<dbReference type="EMBL" id="CP018632">
    <property type="protein sequence ID" value="ASJ75208.1"/>
    <property type="molecule type" value="Genomic_DNA"/>
</dbReference>
<evidence type="ECO:0000313" key="13">
    <source>
        <dbReference type="Proteomes" id="UP000250079"/>
    </source>
</evidence>
<dbReference type="PANTHER" id="PTHR47878">
    <property type="entry name" value="OXIDOREDUCTASE FAD/NAD(P)-BINDING DOMAIN PROTEIN"/>
    <property type="match status" value="1"/>
</dbReference>
<reference evidence="12 13" key="1">
    <citation type="submission" date="2016-12" db="EMBL/GenBank/DDBJ databases">
        <authorList>
            <person name="Song W.-J."/>
            <person name="Kurnit D.M."/>
        </authorList>
    </citation>
    <scope>NUCLEOTIDE SEQUENCE [LARGE SCALE GENOMIC DNA]</scope>
    <source>
        <strain evidence="12 13">IMCC3135</strain>
    </source>
</reference>
<evidence type="ECO:0000313" key="12">
    <source>
        <dbReference type="EMBL" id="ASJ75208.1"/>
    </source>
</evidence>
<dbReference type="Pfam" id="PF00175">
    <property type="entry name" value="NAD_binding_1"/>
    <property type="match status" value="1"/>
</dbReference>
<evidence type="ECO:0000256" key="3">
    <source>
        <dbReference type="ARBA" id="ARBA00013223"/>
    </source>
</evidence>
<dbReference type="KEGG" id="gai:IMCC3135_25765"/>
<dbReference type="EC" id="1.18.1.2" evidence="3"/>
<proteinExistence type="inferred from homology"/>
<dbReference type="Proteomes" id="UP000250079">
    <property type="component" value="Chromosome"/>
</dbReference>
<dbReference type="InterPro" id="IPR051930">
    <property type="entry name" value="FNR_type-1"/>
</dbReference>
<dbReference type="OrthoDB" id="9784483at2"/>
<feature type="domain" description="FAD-binding FR-type" evidence="11">
    <location>
        <begin position="31"/>
        <end position="131"/>
    </location>
</feature>
<comment type="catalytic activity">
    <reaction evidence="9">
        <text>2 reduced [2Fe-2S]-[ferredoxin] + NADP(+) + H(+) = 2 oxidized [2Fe-2S]-[ferredoxin] + NADPH</text>
        <dbReference type="Rhea" id="RHEA:20125"/>
        <dbReference type="Rhea" id="RHEA-COMP:10000"/>
        <dbReference type="Rhea" id="RHEA-COMP:10001"/>
        <dbReference type="ChEBI" id="CHEBI:15378"/>
        <dbReference type="ChEBI" id="CHEBI:33737"/>
        <dbReference type="ChEBI" id="CHEBI:33738"/>
        <dbReference type="ChEBI" id="CHEBI:57783"/>
        <dbReference type="ChEBI" id="CHEBI:58349"/>
        <dbReference type="EC" id="1.18.1.2"/>
    </reaction>
</comment>
<evidence type="ECO:0000256" key="9">
    <source>
        <dbReference type="ARBA" id="ARBA00047776"/>
    </source>
</evidence>
<evidence type="ECO:0000256" key="7">
    <source>
        <dbReference type="ARBA" id="ARBA00022857"/>
    </source>
</evidence>
<keyword evidence="4" id="KW-0285">Flavoprotein</keyword>
<dbReference type="GO" id="GO:0000166">
    <property type="term" value="F:nucleotide binding"/>
    <property type="evidence" value="ECO:0007669"/>
    <property type="project" value="UniProtKB-KW"/>
</dbReference>
<accession>A0A2Z2NZI9</accession>
<keyword evidence="6" id="KW-0274">FAD</keyword>
<dbReference type="SUPFAM" id="SSF52343">
    <property type="entry name" value="Ferredoxin reductase-like, C-terminal NADP-linked domain"/>
    <property type="match status" value="1"/>
</dbReference>
<comment type="cofactor">
    <cofactor evidence="1">
        <name>FAD</name>
        <dbReference type="ChEBI" id="CHEBI:57692"/>
    </cofactor>
</comment>
<keyword evidence="13" id="KW-1185">Reference proteome</keyword>
<dbReference type="GO" id="GO:0042167">
    <property type="term" value="P:heme catabolic process"/>
    <property type="evidence" value="ECO:0007669"/>
    <property type="project" value="TreeGrafter"/>
</dbReference>
<evidence type="ECO:0000256" key="1">
    <source>
        <dbReference type="ARBA" id="ARBA00001974"/>
    </source>
</evidence>